<comment type="caution">
    <text evidence="1">The sequence shown here is derived from an EMBL/GenBank/DDBJ whole genome shotgun (WGS) entry which is preliminary data.</text>
</comment>
<dbReference type="AlphaFoldDB" id="A0A834ICD2"/>
<dbReference type="OrthoDB" id="10662458at2759"/>
<protein>
    <submittedName>
        <fullName evidence="1">Uncharacterized protein</fullName>
    </submittedName>
</protein>
<dbReference type="Proteomes" id="UP000625711">
    <property type="component" value="Unassembled WGS sequence"/>
</dbReference>
<gene>
    <name evidence="1" type="ORF">GWI33_008872</name>
</gene>
<keyword evidence="2" id="KW-1185">Reference proteome</keyword>
<organism evidence="1 2">
    <name type="scientific">Rhynchophorus ferrugineus</name>
    <name type="common">Red palm weevil</name>
    <name type="synonym">Curculio ferrugineus</name>
    <dbReference type="NCBI Taxonomy" id="354439"/>
    <lineage>
        <taxon>Eukaryota</taxon>
        <taxon>Metazoa</taxon>
        <taxon>Ecdysozoa</taxon>
        <taxon>Arthropoda</taxon>
        <taxon>Hexapoda</taxon>
        <taxon>Insecta</taxon>
        <taxon>Pterygota</taxon>
        <taxon>Neoptera</taxon>
        <taxon>Endopterygota</taxon>
        <taxon>Coleoptera</taxon>
        <taxon>Polyphaga</taxon>
        <taxon>Cucujiformia</taxon>
        <taxon>Curculionidae</taxon>
        <taxon>Dryophthorinae</taxon>
        <taxon>Rhynchophorus</taxon>
    </lineage>
</organism>
<accession>A0A834ICD2</accession>
<sequence>MLQDEIDKENRDIVLAQEQLLQSKTVTYQKGSLFLSSNLRQCFEDNPKLYLKYRLNKNHFNIKKRTSSNGEIPILRNISSSELYTDELVDIDSEQKEETSHEFPAEPLTNELRKIIQHLKEHEEVPYIISIEKKPNVIRPNRSESQLVFKQNGYKKPQRKLSKAISYPSLKYCDPQTSRTGIIEVFRVCPIYIAKSSIKVDNIEVSRKEDTLVNEKAAVIINIDIDNELNKNSSTENLNDPDSEISERYCSRCGKPLRSNIGLFKSEEPLSRKIEIKFLNRSNNTQKSITLYLKSNVKNIECYVNNNKYQLAKSKCGNGDEIC</sequence>
<evidence type="ECO:0000313" key="2">
    <source>
        <dbReference type="Proteomes" id="UP000625711"/>
    </source>
</evidence>
<reference evidence="1" key="1">
    <citation type="submission" date="2020-08" db="EMBL/GenBank/DDBJ databases">
        <title>Genome sequencing and assembly of the red palm weevil Rhynchophorus ferrugineus.</title>
        <authorList>
            <person name="Dias G.B."/>
            <person name="Bergman C.M."/>
            <person name="Manee M."/>
        </authorList>
    </citation>
    <scope>NUCLEOTIDE SEQUENCE</scope>
    <source>
        <strain evidence="1">AA-2017</strain>
        <tissue evidence="1">Whole larva</tissue>
    </source>
</reference>
<name>A0A834ICD2_RHYFE</name>
<dbReference type="EMBL" id="JAACXV010000408">
    <property type="protein sequence ID" value="KAF7278109.1"/>
    <property type="molecule type" value="Genomic_DNA"/>
</dbReference>
<proteinExistence type="predicted"/>
<evidence type="ECO:0000313" key="1">
    <source>
        <dbReference type="EMBL" id="KAF7278109.1"/>
    </source>
</evidence>